<dbReference type="OrthoDB" id="10604874at2759"/>
<feature type="region of interest" description="Disordered" evidence="1">
    <location>
        <begin position="79"/>
        <end position="141"/>
    </location>
</feature>
<comment type="caution">
    <text evidence="2">The sequence shown here is derived from an EMBL/GenBank/DDBJ whole genome shotgun (WGS) entry which is preliminary data.</text>
</comment>
<dbReference type="EMBL" id="LFJN01000020">
    <property type="protein sequence ID" value="KPI38041.1"/>
    <property type="molecule type" value="Genomic_DNA"/>
</dbReference>
<dbReference type="VEuPathDB" id="FungiDB:AB675_1145"/>
<proteinExistence type="predicted"/>
<evidence type="ECO:0000256" key="1">
    <source>
        <dbReference type="SAM" id="MobiDB-lite"/>
    </source>
</evidence>
<dbReference type="RefSeq" id="XP_017998004.1">
    <property type="nucleotide sequence ID" value="XM_018140308.1"/>
</dbReference>
<protein>
    <submittedName>
        <fullName evidence="2">Uncharacterized protein</fullName>
    </submittedName>
</protein>
<evidence type="ECO:0000313" key="2">
    <source>
        <dbReference type="EMBL" id="KPI38041.1"/>
    </source>
</evidence>
<feature type="compositionally biased region" description="Low complexity" evidence="1">
    <location>
        <begin position="79"/>
        <end position="88"/>
    </location>
</feature>
<organism evidence="2 3">
    <name type="scientific">Cyphellophora attinorum</name>
    <dbReference type="NCBI Taxonomy" id="1664694"/>
    <lineage>
        <taxon>Eukaryota</taxon>
        <taxon>Fungi</taxon>
        <taxon>Dikarya</taxon>
        <taxon>Ascomycota</taxon>
        <taxon>Pezizomycotina</taxon>
        <taxon>Eurotiomycetes</taxon>
        <taxon>Chaetothyriomycetidae</taxon>
        <taxon>Chaetothyriales</taxon>
        <taxon>Cyphellophoraceae</taxon>
        <taxon>Cyphellophora</taxon>
    </lineage>
</organism>
<feature type="compositionally biased region" description="Basic and acidic residues" evidence="1">
    <location>
        <begin position="119"/>
        <end position="141"/>
    </location>
</feature>
<dbReference type="Proteomes" id="UP000038010">
    <property type="component" value="Unassembled WGS sequence"/>
</dbReference>
<keyword evidence="3" id="KW-1185">Reference proteome</keyword>
<evidence type="ECO:0000313" key="3">
    <source>
        <dbReference type="Proteomes" id="UP000038010"/>
    </source>
</evidence>
<reference evidence="2 3" key="1">
    <citation type="submission" date="2015-06" db="EMBL/GenBank/DDBJ databases">
        <title>Draft genome of the ant-associated black yeast Phialophora attae CBS 131958.</title>
        <authorList>
            <person name="Moreno L.F."/>
            <person name="Stielow B.J."/>
            <person name="de Hoog S."/>
            <person name="Vicente V.A."/>
            <person name="Weiss V.A."/>
            <person name="de Vries M."/>
            <person name="Cruz L.M."/>
            <person name="Souza E.M."/>
        </authorList>
    </citation>
    <scope>NUCLEOTIDE SEQUENCE [LARGE SCALE GENOMIC DNA]</scope>
    <source>
        <strain evidence="2 3">CBS 131958</strain>
    </source>
</reference>
<name>A0A0N0NKE2_9EURO</name>
<gene>
    <name evidence="2" type="ORF">AB675_1145</name>
</gene>
<dbReference type="GeneID" id="28732178"/>
<sequence>MPPKTKTASTDLTEKNLAIIRAVLCTADGFNPNYGAVKEEYGLNQSGNGARDFRQALAKLGIDFLNGKFIDLTDQAPAAATPTKTAKTVNANGKAKANSQKRKQSAGEDDEAENSGAENVKKPKVDAERGDVKELKVEEEA</sequence>
<accession>A0A0N0NKE2</accession>
<dbReference type="AlphaFoldDB" id="A0A0N0NKE2"/>